<evidence type="ECO:0000259" key="3">
    <source>
        <dbReference type="Pfam" id="PF12937"/>
    </source>
</evidence>
<comment type="caution">
    <text evidence="4">The sequence shown here is derived from an EMBL/GenBank/DDBJ whole genome shotgun (WGS) entry which is preliminary data.</text>
</comment>
<proteinExistence type="predicted"/>
<gene>
    <name evidence="4" type="ORF">R3P38DRAFT_615424</name>
</gene>
<dbReference type="InterPro" id="IPR001810">
    <property type="entry name" value="F-box_dom"/>
</dbReference>
<dbReference type="Pfam" id="PF12937">
    <property type="entry name" value="F-box-like"/>
    <property type="match status" value="1"/>
</dbReference>
<evidence type="ECO:0000313" key="4">
    <source>
        <dbReference type="EMBL" id="KAK7036094.1"/>
    </source>
</evidence>
<dbReference type="Gene3D" id="1.20.1280.50">
    <property type="match status" value="1"/>
</dbReference>
<reference evidence="4 5" key="1">
    <citation type="journal article" date="2024" name="J Genomics">
        <title>Draft genome sequencing and assembly of Favolaschia claudopus CIRM-BRFM 2984 isolated from oak limbs.</title>
        <authorList>
            <person name="Navarro D."/>
            <person name="Drula E."/>
            <person name="Chaduli D."/>
            <person name="Cazenave R."/>
            <person name="Ahrendt S."/>
            <person name="Wang J."/>
            <person name="Lipzen A."/>
            <person name="Daum C."/>
            <person name="Barry K."/>
            <person name="Grigoriev I.V."/>
            <person name="Favel A."/>
            <person name="Rosso M.N."/>
            <person name="Martin F."/>
        </authorList>
    </citation>
    <scope>NUCLEOTIDE SEQUENCE [LARGE SCALE GENOMIC DNA]</scope>
    <source>
        <strain evidence="4 5">CIRM-BRFM 2984</strain>
    </source>
</reference>
<keyword evidence="1" id="KW-0175">Coiled coil</keyword>
<dbReference type="EMBL" id="JAWWNJ010000019">
    <property type="protein sequence ID" value="KAK7036094.1"/>
    <property type="molecule type" value="Genomic_DNA"/>
</dbReference>
<sequence>MLAVLEADRARVLEITHQIIQLQRAIAALRDEQVAAQQRLDSYIYPVLTLPNEITSEIFVHFLPPEPGLPEVNSRLSPTRLTHVCRKWRAVAVATPALWKGLRVIVPPSLGRDLKGLASLADMCLQRSGYCPLSIEFYGSMGNTDRDDNLLSTLLSYPKRLQYLKLDLCPPQSLPQIDSPMALLQSLELILFLESQLDEIASWNMPKLRDVMLSNEASLKAVLPWGQLTSLSFHRINPNLCLPVLRKTSNLLFCTLNFTGRIYMAYTGSGIINLPALTSLVIRMDGGENFATGILTDLVVPALQQLEVPESLLGRDPINLLTSFISKSGCTLRRLFITSRQMHKHKVKVKDEQYRAACPSVVDFSSMADFLFTFDPTDSDDSGAEDSDREELSDSENDSGDSGSGSE</sequence>
<feature type="coiled-coil region" evidence="1">
    <location>
        <begin position="12"/>
        <end position="39"/>
    </location>
</feature>
<dbReference type="SUPFAM" id="SSF52047">
    <property type="entry name" value="RNI-like"/>
    <property type="match status" value="1"/>
</dbReference>
<dbReference type="Proteomes" id="UP001362999">
    <property type="component" value="Unassembled WGS sequence"/>
</dbReference>
<protein>
    <submittedName>
        <fullName evidence="4">F-box domain-containing protein</fullName>
    </submittedName>
</protein>
<feature type="region of interest" description="Disordered" evidence="2">
    <location>
        <begin position="376"/>
        <end position="407"/>
    </location>
</feature>
<feature type="domain" description="F-box" evidence="3">
    <location>
        <begin position="48"/>
        <end position="101"/>
    </location>
</feature>
<evidence type="ECO:0000313" key="5">
    <source>
        <dbReference type="Proteomes" id="UP001362999"/>
    </source>
</evidence>
<accession>A0AAW0CBG7</accession>
<dbReference type="AlphaFoldDB" id="A0AAW0CBG7"/>
<feature type="compositionally biased region" description="Acidic residues" evidence="2">
    <location>
        <begin position="377"/>
        <end position="399"/>
    </location>
</feature>
<evidence type="ECO:0000256" key="1">
    <source>
        <dbReference type="SAM" id="Coils"/>
    </source>
</evidence>
<keyword evidence="5" id="KW-1185">Reference proteome</keyword>
<evidence type="ECO:0000256" key="2">
    <source>
        <dbReference type="SAM" id="MobiDB-lite"/>
    </source>
</evidence>
<name>A0AAW0CBG7_9AGAR</name>
<organism evidence="4 5">
    <name type="scientific">Favolaschia claudopus</name>
    <dbReference type="NCBI Taxonomy" id="2862362"/>
    <lineage>
        <taxon>Eukaryota</taxon>
        <taxon>Fungi</taxon>
        <taxon>Dikarya</taxon>
        <taxon>Basidiomycota</taxon>
        <taxon>Agaricomycotina</taxon>
        <taxon>Agaricomycetes</taxon>
        <taxon>Agaricomycetidae</taxon>
        <taxon>Agaricales</taxon>
        <taxon>Marasmiineae</taxon>
        <taxon>Mycenaceae</taxon>
        <taxon>Favolaschia</taxon>
    </lineage>
</organism>